<evidence type="ECO:0000256" key="1">
    <source>
        <dbReference type="ARBA" id="ARBA00002356"/>
    </source>
</evidence>
<evidence type="ECO:0000256" key="10">
    <source>
        <dbReference type="PIRSR" id="PIRSR614732-1"/>
    </source>
</evidence>
<accession>A0A0D8BRU0</accession>
<keyword evidence="5 9" id="KW-0665">Pyrimidine biosynthesis</keyword>
<evidence type="ECO:0000256" key="8">
    <source>
        <dbReference type="ARBA" id="ARBA00061012"/>
    </source>
</evidence>
<dbReference type="EMBL" id="JYBP01000003">
    <property type="protein sequence ID" value="KJE26923.1"/>
    <property type="molecule type" value="Genomic_DNA"/>
</dbReference>
<feature type="domain" description="Orotidine 5'-phosphate decarboxylase" evidence="13">
    <location>
        <begin position="4"/>
        <end position="229"/>
    </location>
</feature>
<evidence type="ECO:0000256" key="4">
    <source>
        <dbReference type="ARBA" id="ARBA00022793"/>
    </source>
</evidence>
<keyword evidence="6 9" id="KW-0456">Lyase</keyword>
<dbReference type="OrthoDB" id="9806203at2"/>
<feature type="binding site" evidence="9 11">
    <location>
        <position position="184"/>
    </location>
    <ligand>
        <name>substrate</name>
    </ligand>
</feature>
<feature type="binding site" evidence="9">
    <location>
        <begin position="59"/>
        <end position="68"/>
    </location>
    <ligand>
        <name>substrate</name>
    </ligand>
</feature>
<dbReference type="SUPFAM" id="SSF51366">
    <property type="entry name" value="Ribulose-phoshate binding barrel"/>
    <property type="match status" value="1"/>
</dbReference>
<evidence type="ECO:0000256" key="12">
    <source>
        <dbReference type="RuleBase" id="RU000512"/>
    </source>
</evidence>
<dbReference type="RefSeq" id="WP_044731781.1">
    <property type="nucleotide sequence ID" value="NZ_JYBP01000003.1"/>
</dbReference>
<dbReference type="FunFam" id="3.20.20.70:FF:000015">
    <property type="entry name" value="Orotidine 5'-phosphate decarboxylase"/>
    <property type="match status" value="1"/>
</dbReference>
<dbReference type="NCBIfam" id="TIGR01740">
    <property type="entry name" value="pyrF"/>
    <property type="match status" value="1"/>
</dbReference>
<evidence type="ECO:0000259" key="13">
    <source>
        <dbReference type="SMART" id="SM00934"/>
    </source>
</evidence>
<evidence type="ECO:0000256" key="11">
    <source>
        <dbReference type="PIRSR" id="PIRSR614732-2"/>
    </source>
</evidence>
<dbReference type="AlphaFoldDB" id="A0A0D8BRU0"/>
<dbReference type="PROSITE" id="PS00156">
    <property type="entry name" value="OMPDECASE"/>
    <property type="match status" value="1"/>
</dbReference>
<protein>
    <recommendedName>
        <fullName evidence="9">Orotidine 5'-phosphate decarboxylase</fullName>
        <ecNumber evidence="9">4.1.1.23</ecNumber>
    </recommendedName>
    <alternativeName>
        <fullName evidence="9">OMP decarboxylase</fullName>
        <shortName evidence="9">OMPDCase</shortName>
        <shortName evidence="9">OMPdecase</shortName>
    </alternativeName>
</protein>
<feature type="active site" description="For OMPdecase activity" evidence="10">
    <location>
        <position position="64"/>
    </location>
</feature>
<evidence type="ECO:0000256" key="6">
    <source>
        <dbReference type="ARBA" id="ARBA00023239"/>
    </source>
</evidence>
<dbReference type="InterPro" id="IPR011060">
    <property type="entry name" value="RibuloseP-bd_barrel"/>
</dbReference>
<feature type="binding site" evidence="9 11">
    <location>
        <position position="32"/>
    </location>
    <ligand>
        <name>substrate</name>
    </ligand>
</feature>
<dbReference type="NCBIfam" id="NF001273">
    <property type="entry name" value="PRK00230.1"/>
    <property type="match status" value="1"/>
</dbReference>
<comment type="catalytic activity">
    <reaction evidence="7 9 12">
        <text>orotidine 5'-phosphate + H(+) = UMP + CO2</text>
        <dbReference type="Rhea" id="RHEA:11596"/>
        <dbReference type="ChEBI" id="CHEBI:15378"/>
        <dbReference type="ChEBI" id="CHEBI:16526"/>
        <dbReference type="ChEBI" id="CHEBI:57538"/>
        <dbReference type="ChEBI" id="CHEBI:57865"/>
        <dbReference type="EC" id="4.1.1.23"/>
    </reaction>
</comment>
<dbReference type="CDD" id="cd04725">
    <property type="entry name" value="OMP_decarboxylase_like"/>
    <property type="match status" value="1"/>
</dbReference>
<dbReference type="InterPro" id="IPR001754">
    <property type="entry name" value="OMPdeCOase_dom"/>
</dbReference>
<dbReference type="PANTHER" id="PTHR32119:SF2">
    <property type="entry name" value="OROTIDINE 5'-PHOSPHATE DECARBOXYLASE"/>
    <property type="match status" value="1"/>
</dbReference>
<organism evidence="14 15">
    <name type="scientific">Geobacillus kaustophilus</name>
    <dbReference type="NCBI Taxonomy" id="1462"/>
    <lineage>
        <taxon>Bacteria</taxon>
        <taxon>Bacillati</taxon>
        <taxon>Bacillota</taxon>
        <taxon>Bacilli</taxon>
        <taxon>Bacillales</taxon>
        <taxon>Anoxybacillaceae</taxon>
        <taxon>Geobacillus</taxon>
        <taxon>Geobacillus thermoleovorans group</taxon>
    </lineage>
</organism>
<comment type="caution">
    <text evidence="14">The sequence shown here is derived from an EMBL/GenBank/DDBJ whole genome shotgun (WGS) entry which is preliminary data.</text>
</comment>
<feature type="active site" description="Proton donor" evidence="9">
    <location>
        <position position="61"/>
    </location>
</feature>
<dbReference type="PANTHER" id="PTHR32119">
    <property type="entry name" value="OROTIDINE 5'-PHOSPHATE DECARBOXYLASE"/>
    <property type="match status" value="1"/>
</dbReference>
<dbReference type="InterPro" id="IPR047596">
    <property type="entry name" value="OMPdecase_bac"/>
</dbReference>
<dbReference type="Gene3D" id="3.20.20.70">
    <property type="entry name" value="Aldolase class I"/>
    <property type="match status" value="1"/>
</dbReference>
<evidence type="ECO:0000256" key="2">
    <source>
        <dbReference type="ARBA" id="ARBA00004861"/>
    </source>
</evidence>
<dbReference type="Pfam" id="PF00215">
    <property type="entry name" value="OMPdecase"/>
    <property type="match status" value="1"/>
</dbReference>
<sequence length="239" mass="26064">MHTPFIVALDFPSKREVEAFLRPFAGTPLFVKIGMELYYQEGPGIVAFLKEQEHAVFLDLKLHDIPNTVKKAMKGLARVGADLVNVHAAGGRRMMEAALEGLDAGTPSGMRRPLCIAVTQLTSTDERMVRDELWISRPLADTVAHYAALAKESGLDGVVCSAKEAALIKERCGASFLAVTPGIRFADDAAHDQVRVVTPGLARELGADYIVVGRSITRAADPLEAYNRLQHEWNGGERE</sequence>
<dbReference type="InterPro" id="IPR013785">
    <property type="entry name" value="Aldolase_TIM"/>
</dbReference>
<dbReference type="InterPro" id="IPR014732">
    <property type="entry name" value="OMPdecase"/>
</dbReference>
<dbReference type="GO" id="GO:0005829">
    <property type="term" value="C:cytosol"/>
    <property type="evidence" value="ECO:0007669"/>
    <property type="project" value="TreeGrafter"/>
</dbReference>
<evidence type="ECO:0000313" key="14">
    <source>
        <dbReference type="EMBL" id="KJE26923.1"/>
    </source>
</evidence>
<dbReference type="HAMAP" id="MF_01200_B">
    <property type="entry name" value="OMPdecase_type1_B"/>
    <property type="match status" value="1"/>
</dbReference>
<keyword evidence="4 9" id="KW-0210">Decarboxylase</keyword>
<gene>
    <name evidence="9 14" type="primary">pyrF</name>
    <name evidence="14" type="ORF">LG52_1969</name>
</gene>
<dbReference type="PATRIC" id="fig|1462.6.peg.2213"/>
<feature type="active site" description="For OMPdecase activity" evidence="10">
    <location>
        <position position="61"/>
    </location>
</feature>
<feature type="binding site" evidence="9 11">
    <location>
        <position position="193"/>
    </location>
    <ligand>
        <name>substrate</name>
    </ligand>
</feature>
<dbReference type="EC" id="4.1.1.23" evidence="9"/>
<comment type="subunit">
    <text evidence="3 9">Homodimer.</text>
</comment>
<feature type="binding site" evidence="9 11">
    <location>
        <position position="213"/>
    </location>
    <ligand>
        <name>substrate</name>
    </ligand>
</feature>
<dbReference type="UniPathway" id="UPA00070">
    <property type="reaction ID" value="UER00120"/>
</dbReference>
<comment type="function">
    <text evidence="1 9">Catalyzes the decarboxylation of orotidine 5'-monophosphate (OMP) to uridine 5'-monophosphate (UMP).</text>
</comment>
<feature type="binding site" evidence="9 11">
    <location>
        <position position="214"/>
    </location>
    <ligand>
        <name>substrate</name>
    </ligand>
</feature>
<comment type="similarity">
    <text evidence="8 9">Belongs to the OMP decarboxylase family. Type 1 subfamily.</text>
</comment>
<evidence type="ECO:0000256" key="5">
    <source>
        <dbReference type="ARBA" id="ARBA00022975"/>
    </source>
</evidence>
<feature type="binding site" evidence="9 11">
    <location>
        <position position="122"/>
    </location>
    <ligand>
        <name>substrate</name>
    </ligand>
</feature>
<reference evidence="14 15" key="1">
    <citation type="submission" date="2015-01" db="EMBL/GenBank/DDBJ databases">
        <authorList>
            <person name="Filippidou S."/>
            <person name="Jeanneret N."/>
            <person name="Russel-Delif L."/>
            <person name="Junier T."/>
            <person name="Wunderlin T."/>
            <person name="Molina V."/>
            <person name="Johnson S.L."/>
            <person name="Davenport K.W."/>
            <person name="Chain P.S."/>
            <person name="Dorador C."/>
            <person name="Junier P."/>
        </authorList>
    </citation>
    <scope>NUCLEOTIDE SEQUENCE [LARGE SCALE GENOMIC DNA]</scope>
    <source>
        <strain evidence="14 15">Et7/4</strain>
    </source>
</reference>
<dbReference type="GO" id="GO:0044205">
    <property type="term" value="P:'de novo' UMP biosynthetic process"/>
    <property type="evidence" value="ECO:0007669"/>
    <property type="project" value="UniProtKB-UniRule"/>
</dbReference>
<evidence type="ECO:0000256" key="3">
    <source>
        <dbReference type="ARBA" id="ARBA00011738"/>
    </source>
</evidence>
<dbReference type="Proteomes" id="UP000032522">
    <property type="component" value="Unassembled WGS sequence"/>
</dbReference>
<dbReference type="GO" id="GO:0006207">
    <property type="term" value="P:'de novo' pyrimidine nucleobase biosynthetic process"/>
    <property type="evidence" value="ECO:0007669"/>
    <property type="project" value="InterPro"/>
</dbReference>
<dbReference type="SMART" id="SM00934">
    <property type="entry name" value="OMPdecase"/>
    <property type="match status" value="1"/>
</dbReference>
<evidence type="ECO:0000256" key="9">
    <source>
        <dbReference type="HAMAP-Rule" id="MF_01200"/>
    </source>
</evidence>
<evidence type="ECO:0000313" key="15">
    <source>
        <dbReference type="Proteomes" id="UP000032522"/>
    </source>
</evidence>
<name>A0A0D8BRU0_GEOKU</name>
<dbReference type="InterPro" id="IPR018089">
    <property type="entry name" value="OMPdecase_AS"/>
</dbReference>
<dbReference type="GO" id="GO:0004590">
    <property type="term" value="F:orotidine-5'-phosphate decarboxylase activity"/>
    <property type="evidence" value="ECO:0007669"/>
    <property type="project" value="UniProtKB-UniRule"/>
</dbReference>
<feature type="active site" description="For OMPdecase activity" evidence="10">
    <location>
        <position position="59"/>
    </location>
</feature>
<proteinExistence type="inferred from homology"/>
<evidence type="ECO:0000256" key="7">
    <source>
        <dbReference type="ARBA" id="ARBA00049157"/>
    </source>
</evidence>
<feature type="binding site" evidence="9 11">
    <location>
        <position position="10"/>
    </location>
    <ligand>
        <name>substrate</name>
    </ligand>
</feature>
<comment type="pathway">
    <text evidence="2 9 12">Pyrimidine metabolism; UMP biosynthesis via de novo pathway; UMP from orotate: step 2/2.</text>
</comment>